<name>A0AAV9M7W0_9SOLN</name>
<evidence type="ECO:0008006" key="3">
    <source>
        <dbReference type="Google" id="ProtNLM"/>
    </source>
</evidence>
<evidence type="ECO:0000313" key="2">
    <source>
        <dbReference type="Proteomes" id="UP001311915"/>
    </source>
</evidence>
<sequence length="135" mass="14570">MGHLAQFADVRASRVEAPVPGMIERAIANALALIRVEMREHRELINGHRLALDALTMRVDACGQAVTASLEIPPATTIEDVDREGATVESEPGIDEEELSVRDADMYDDLANLEGAMVETVVQASLREISMVGSS</sequence>
<protein>
    <recommendedName>
        <fullName evidence="3">Polyprotein protein</fullName>
    </recommendedName>
</protein>
<dbReference type="AlphaFoldDB" id="A0AAV9M7W0"/>
<keyword evidence="2" id="KW-1185">Reference proteome</keyword>
<accession>A0AAV9M7W0</accession>
<proteinExistence type="predicted"/>
<comment type="caution">
    <text evidence="1">The sequence shown here is derived from an EMBL/GenBank/DDBJ whole genome shotgun (WGS) entry which is preliminary data.</text>
</comment>
<gene>
    <name evidence="1" type="ORF">R3W88_008094</name>
</gene>
<reference evidence="1 2" key="1">
    <citation type="submission" date="2023-10" db="EMBL/GenBank/DDBJ databases">
        <title>Genome-Wide Identification Analysis in wild type Solanum Pinnatisectum Reveals Some Genes Defensing Phytophthora Infestans.</title>
        <authorList>
            <person name="Sun C."/>
        </authorList>
    </citation>
    <scope>NUCLEOTIDE SEQUENCE [LARGE SCALE GENOMIC DNA]</scope>
    <source>
        <strain evidence="1">LQN</strain>
        <tissue evidence="1">Leaf</tissue>
    </source>
</reference>
<evidence type="ECO:0000313" key="1">
    <source>
        <dbReference type="EMBL" id="KAK4733833.1"/>
    </source>
</evidence>
<dbReference type="Proteomes" id="UP001311915">
    <property type="component" value="Unassembled WGS sequence"/>
</dbReference>
<dbReference type="EMBL" id="JAWPEI010000002">
    <property type="protein sequence ID" value="KAK4733833.1"/>
    <property type="molecule type" value="Genomic_DNA"/>
</dbReference>
<organism evidence="1 2">
    <name type="scientific">Solanum pinnatisectum</name>
    <name type="common">tansyleaf nightshade</name>
    <dbReference type="NCBI Taxonomy" id="50273"/>
    <lineage>
        <taxon>Eukaryota</taxon>
        <taxon>Viridiplantae</taxon>
        <taxon>Streptophyta</taxon>
        <taxon>Embryophyta</taxon>
        <taxon>Tracheophyta</taxon>
        <taxon>Spermatophyta</taxon>
        <taxon>Magnoliopsida</taxon>
        <taxon>eudicotyledons</taxon>
        <taxon>Gunneridae</taxon>
        <taxon>Pentapetalae</taxon>
        <taxon>asterids</taxon>
        <taxon>lamiids</taxon>
        <taxon>Solanales</taxon>
        <taxon>Solanaceae</taxon>
        <taxon>Solanoideae</taxon>
        <taxon>Solaneae</taxon>
        <taxon>Solanum</taxon>
    </lineage>
</organism>